<evidence type="ECO:0000256" key="1">
    <source>
        <dbReference type="ARBA" id="ARBA00022450"/>
    </source>
</evidence>
<keyword evidence="1" id="KW-0596">Phosphopantetheine</keyword>
<dbReference type="RefSeq" id="WP_050753263.1">
    <property type="nucleotide sequence ID" value="NZ_JQKC01000015.1"/>
</dbReference>
<organism evidence="4 5">
    <name type="scientific">Pseudobacteroides cellulosolvens ATCC 35603 = DSM 2933</name>
    <dbReference type="NCBI Taxonomy" id="398512"/>
    <lineage>
        <taxon>Bacteria</taxon>
        <taxon>Bacillati</taxon>
        <taxon>Bacillota</taxon>
        <taxon>Clostridia</taxon>
        <taxon>Eubacteriales</taxon>
        <taxon>Oscillospiraceae</taxon>
        <taxon>Pseudobacteroides</taxon>
    </lineage>
</organism>
<dbReference type="EMBL" id="LGTC01000001">
    <property type="protein sequence ID" value="KNY26422.1"/>
    <property type="molecule type" value="Genomic_DNA"/>
</dbReference>
<dbReference type="InterPro" id="IPR009081">
    <property type="entry name" value="PP-bd_ACP"/>
</dbReference>
<evidence type="ECO:0000259" key="3">
    <source>
        <dbReference type="PROSITE" id="PS50075"/>
    </source>
</evidence>
<evidence type="ECO:0000256" key="2">
    <source>
        <dbReference type="ARBA" id="ARBA00022553"/>
    </source>
</evidence>
<dbReference type="Proteomes" id="UP000036923">
    <property type="component" value="Unassembled WGS sequence"/>
</dbReference>
<proteinExistence type="predicted"/>
<protein>
    <submittedName>
        <fullName evidence="4">Acyl carrier protein familyprotein</fullName>
    </submittedName>
</protein>
<dbReference type="PROSITE" id="PS00012">
    <property type="entry name" value="PHOSPHOPANTETHEINE"/>
    <property type="match status" value="1"/>
</dbReference>
<dbReference type="Pfam" id="PF00550">
    <property type="entry name" value="PP-binding"/>
    <property type="match status" value="1"/>
</dbReference>
<feature type="domain" description="Carrier" evidence="3">
    <location>
        <begin position="4"/>
        <end position="86"/>
    </location>
</feature>
<evidence type="ECO:0000313" key="4">
    <source>
        <dbReference type="EMBL" id="KNY26422.1"/>
    </source>
</evidence>
<dbReference type="InterPro" id="IPR006162">
    <property type="entry name" value="Ppantetheine_attach_site"/>
</dbReference>
<keyword evidence="5" id="KW-1185">Reference proteome</keyword>
<dbReference type="SUPFAM" id="SSF47336">
    <property type="entry name" value="ACP-like"/>
    <property type="match status" value="1"/>
</dbReference>
<dbReference type="PROSITE" id="PS50075">
    <property type="entry name" value="CARRIER"/>
    <property type="match status" value="1"/>
</dbReference>
<keyword evidence="2" id="KW-0597">Phosphoprotein</keyword>
<dbReference type="eggNOG" id="ENOG502ZDWZ">
    <property type="taxonomic scope" value="Bacteria"/>
</dbReference>
<name>A0A0L6JLY8_9FIRM</name>
<dbReference type="STRING" id="398512.Bccel_1684"/>
<dbReference type="Gene3D" id="1.10.1200.10">
    <property type="entry name" value="ACP-like"/>
    <property type="match status" value="1"/>
</dbReference>
<comment type="caution">
    <text evidence="4">The sequence shown here is derived from an EMBL/GenBank/DDBJ whole genome shotgun (WGS) entry which is preliminary data.</text>
</comment>
<dbReference type="InterPro" id="IPR036736">
    <property type="entry name" value="ACP-like_sf"/>
</dbReference>
<dbReference type="AlphaFoldDB" id="A0A0L6JLY8"/>
<reference evidence="5" key="1">
    <citation type="submission" date="2015-07" db="EMBL/GenBank/DDBJ databases">
        <title>Near-Complete Genome Sequence of the Cellulolytic Bacterium Bacteroides (Pseudobacteroides) cellulosolvens ATCC 35603.</title>
        <authorList>
            <person name="Dassa B."/>
            <person name="Utturkar S.M."/>
            <person name="Klingeman D.M."/>
            <person name="Hurt R.A."/>
            <person name="Keller M."/>
            <person name="Xu J."/>
            <person name="Reddy Y.H.K."/>
            <person name="Borovok I."/>
            <person name="Grinberg I.R."/>
            <person name="Lamed R."/>
            <person name="Zhivin O."/>
            <person name="Bayer E.A."/>
            <person name="Brown S.D."/>
        </authorList>
    </citation>
    <scope>NUCLEOTIDE SEQUENCE [LARGE SCALE GENOMIC DNA]</scope>
    <source>
        <strain evidence="5">DSM 2933</strain>
    </source>
</reference>
<sequence length="87" mass="10023">MKNQDVLDIQDKIKEIIISVADFKMDKDMIEEGKDGIKKLGLNSLSLIRMLVDIENEFDVEIDMQEMGNESIFSIEDLAKYIVKLNN</sequence>
<gene>
    <name evidence="4" type="ORF">Bccel_1684</name>
</gene>
<evidence type="ECO:0000313" key="5">
    <source>
        <dbReference type="Proteomes" id="UP000036923"/>
    </source>
</evidence>
<accession>A0A0L6JLY8</accession>